<keyword evidence="11" id="KW-1185">Reference proteome</keyword>
<dbReference type="InterPro" id="IPR006091">
    <property type="entry name" value="Acyl-CoA_Oxase/DH_mid-dom"/>
</dbReference>
<accession>A0A368VIF2</accession>
<evidence type="ECO:0000256" key="3">
    <source>
        <dbReference type="ARBA" id="ARBA00022630"/>
    </source>
</evidence>
<reference evidence="10 11" key="1">
    <citation type="submission" date="2018-07" db="EMBL/GenBank/DDBJ databases">
        <title>Genomic Encyclopedia of Type Strains, Phase III (KMG-III): the genomes of soil and plant-associated and newly described type strains.</title>
        <authorList>
            <person name="Whitman W."/>
        </authorList>
    </citation>
    <scope>NUCLEOTIDE SEQUENCE [LARGE SCALE GENOMIC DNA]</scope>
    <source>
        <strain evidence="10 11">CECT 8575</strain>
    </source>
</reference>
<dbReference type="PROSITE" id="PS00073">
    <property type="entry name" value="ACYL_COA_DH_2"/>
    <property type="match status" value="1"/>
</dbReference>
<dbReference type="InterPro" id="IPR041504">
    <property type="entry name" value="AidB_N"/>
</dbReference>
<dbReference type="PANTHER" id="PTHR42707:SF3">
    <property type="entry name" value="ACYL-COA DEHYDROGENASE AIDB-RELATED"/>
    <property type="match status" value="1"/>
</dbReference>
<sequence>MYPDCTALRVDSPGEAALTALAASDRNSSLLFGNQMSYAAGMTVTEDSRHAPGDSPETDRHPARTHEVFNQPPPLDGFDPVACDPALREALAHHGESGHLPALSELGRQAGSAQAREHGRLANEHPPVLHSHDRYGHRIDEVEFHPSWHWLMERAVAHGLHAAPWDPTAGPGAHVRRAAGFYLWSQAEAGHACPISMTFAAVPALRNSPELAAHYEPGLLSGTYDFGLRSPADKAGLLAGMSMTEKQGGSDVRANSTTGEPLGDGSYRITGHKWFTSAPMNDLFLTLAQTPGGLSCLAVPRVLPDGTRNEIRLQRLKDKLGNRSNASAELEYTGAIGWLVGEEGRGVRSIIEMVSMTRMDCVLGSSANLRIALSEAAHHVGHRSAFGEVLADTPLMQAVLADLALESEGATALGMRLAAAVDRGQRGETAELELLRLALPAAKFSVCKRTPTAIAEALECLGGNGYVEESGMPRLYREAPLLSIWEGSGNVTALDTLRAVDKQPSSVQALFAELDSTAGADARYDRAVRGLREELSAPRPDRARKLAELLAHTLQASLLLRHAPGEVADGFLATRLDSSGHTFGTAPDGVDTAALVRRVTPGA</sequence>
<evidence type="ECO:0000256" key="5">
    <source>
        <dbReference type="RuleBase" id="RU362125"/>
    </source>
</evidence>
<keyword evidence="3 5" id="KW-0285">Flavoprotein</keyword>
<keyword evidence="5" id="KW-0560">Oxidoreductase</keyword>
<feature type="region of interest" description="Disordered" evidence="6">
    <location>
        <begin position="109"/>
        <end position="129"/>
    </location>
</feature>
<comment type="similarity">
    <text evidence="2 5">Belongs to the acyl-CoA dehydrogenase family.</text>
</comment>
<dbReference type="InterPro" id="IPR009075">
    <property type="entry name" value="AcylCo_DH/oxidase_C"/>
</dbReference>
<proteinExistence type="inferred from homology"/>
<dbReference type="GO" id="GO:0003995">
    <property type="term" value="F:acyl-CoA dehydrogenase activity"/>
    <property type="evidence" value="ECO:0007669"/>
    <property type="project" value="InterPro"/>
</dbReference>
<evidence type="ECO:0000313" key="10">
    <source>
        <dbReference type="EMBL" id="RCW39979.1"/>
    </source>
</evidence>
<keyword evidence="4 5" id="KW-0274">FAD</keyword>
<gene>
    <name evidence="10" type="ORF">DFQ14_11361</name>
</gene>
<organism evidence="10 11">
    <name type="scientific">Halopolyspora algeriensis</name>
    <dbReference type="NCBI Taxonomy" id="1500506"/>
    <lineage>
        <taxon>Bacteria</taxon>
        <taxon>Bacillati</taxon>
        <taxon>Actinomycetota</taxon>
        <taxon>Actinomycetes</taxon>
        <taxon>Actinomycetes incertae sedis</taxon>
        <taxon>Halopolyspora</taxon>
    </lineage>
</organism>
<dbReference type="InterPro" id="IPR009100">
    <property type="entry name" value="AcylCoA_DH/oxidase_NM_dom_sf"/>
</dbReference>
<dbReference type="InterPro" id="IPR036250">
    <property type="entry name" value="AcylCo_DH-like_C"/>
</dbReference>
<feature type="domain" description="Acyl-CoA dehydrogenase/oxidase C-terminal" evidence="7">
    <location>
        <begin position="344"/>
        <end position="495"/>
    </location>
</feature>
<name>A0A368VIF2_9ACTN</name>
<dbReference type="Pfam" id="PF18158">
    <property type="entry name" value="AidB_N"/>
    <property type="match status" value="1"/>
</dbReference>
<comment type="caution">
    <text evidence="10">The sequence shown here is derived from an EMBL/GenBank/DDBJ whole genome shotgun (WGS) entry which is preliminary data.</text>
</comment>
<comment type="cofactor">
    <cofactor evidence="1 5">
        <name>FAD</name>
        <dbReference type="ChEBI" id="CHEBI:57692"/>
    </cofactor>
</comment>
<evidence type="ECO:0000313" key="11">
    <source>
        <dbReference type="Proteomes" id="UP000253495"/>
    </source>
</evidence>
<feature type="domain" description="Acyl-CoA oxidase/dehydrogenase middle" evidence="8">
    <location>
        <begin position="241"/>
        <end position="333"/>
    </location>
</feature>
<dbReference type="Gene3D" id="2.40.110.20">
    <property type="match status" value="1"/>
</dbReference>
<evidence type="ECO:0000256" key="1">
    <source>
        <dbReference type="ARBA" id="ARBA00001974"/>
    </source>
</evidence>
<dbReference type="SUPFAM" id="SSF56645">
    <property type="entry name" value="Acyl-CoA dehydrogenase NM domain-like"/>
    <property type="match status" value="1"/>
</dbReference>
<dbReference type="Gene3D" id="1.20.140.10">
    <property type="entry name" value="Butyryl-CoA Dehydrogenase, subunit A, domain 3"/>
    <property type="match status" value="1"/>
</dbReference>
<dbReference type="Pfam" id="PF00441">
    <property type="entry name" value="Acyl-CoA_dh_1"/>
    <property type="match status" value="1"/>
</dbReference>
<evidence type="ECO:0000259" key="7">
    <source>
        <dbReference type="Pfam" id="PF00441"/>
    </source>
</evidence>
<dbReference type="PANTHER" id="PTHR42707">
    <property type="entry name" value="ACYL-COA DEHYDROGENASE"/>
    <property type="match status" value="1"/>
</dbReference>
<dbReference type="Gene3D" id="6.10.250.600">
    <property type="match status" value="1"/>
</dbReference>
<evidence type="ECO:0000259" key="9">
    <source>
        <dbReference type="Pfam" id="PF18158"/>
    </source>
</evidence>
<evidence type="ECO:0000256" key="2">
    <source>
        <dbReference type="ARBA" id="ARBA00009347"/>
    </source>
</evidence>
<dbReference type="SUPFAM" id="SSF47203">
    <property type="entry name" value="Acyl-CoA dehydrogenase C-terminal domain-like"/>
    <property type="match status" value="1"/>
</dbReference>
<dbReference type="AlphaFoldDB" id="A0A368VIF2"/>
<evidence type="ECO:0000256" key="4">
    <source>
        <dbReference type="ARBA" id="ARBA00022827"/>
    </source>
</evidence>
<dbReference type="EMBL" id="QPJC01000013">
    <property type="protein sequence ID" value="RCW39979.1"/>
    <property type="molecule type" value="Genomic_DNA"/>
</dbReference>
<dbReference type="InterPro" id="IPR006089">
    <property type="entry name" value="Acyl-CoA_DH_CS"/>
</dbReference>
<feature type="domain" description="Adaptive response protein AidB N-terminal" evidence="9">
    <location>
        <begin position="70"/>
        <end position="225"/>
    </location>
</feature>
<protein>
    <submittedName>
        <fullName evidence="10">Putative acyl-CoA dehydrogenase</fullName>
    </submittedName>
</protein>
<evidence type="ECO:0000256" key="6">
    <source>
        <dbReference type="SAM" id="MobiDB-lite"/>
    </source>
</evidence>
<dbReference type="Proteomes" id="UP000253495">
    <property type="component" value="Unassembled WGS sequence"/>
</dbReference>
<dbReference type="Pfam" id="PF02770">
    <property type="entry name" value="Acyl-CoA_dh_M"/>
    <property type="match status" value="1"/>
</dbReference>
<evidence type="ECO:0000259" key="8">
    <source>
        <dbReference type="Pfam" id="PF02770"/>
    </source>
</evidence>
<dbReference type="NCBIfam" id="NF008594">
    <property type="entry name" value="PRK11561.1"/>
    <property type="match status" value="1"/>
</dbReference>
<dbReference type="InterPro" id="IPR052904">
    <property type="entry name" value="Acyl-CoA_dehydrogenase-like"/>
</dbReference>